<feature type="transmembrane region" description="Helical" evidence="8">
    <location>
        <begin position="72"/>
        <end position="92"/>
    </location>
</feature>
<protein>
    <submittedName>
        <fullName evidence="9">Glycosyl transferase</fullName>
    </submittedName>
</protein>
<dbReference type="GO" id="GO:0005886">
    <property type="term" value="C:plasma membrane"/>
    <property type="evidence" value="ECO:0007669"/>
    <property type="project" value="UniProtKB-SubCell"/>
</dbReference>
<evidence type="ECO:0000256" key="3">
    <source>
        <dbReference type="ARBA" id="ARBA00022676"/>
    </source>
</evidence>
<dbReference type="GO" id="GO:0010041">
    <property type="term" value="P:response to iron(III) ion"/>
    <property type="evidence" value="ECO:0007669"/>
    <property type="project" value="TreeGrafter"/>
</dbReference>
<feature type="non-terminal residue" evidence="9">
    <location>
        <position position="228"/>
    </location>
</feature>
<accession>A0A1E7KUR1</accession>
<feature type="transmembrane region" description="Helical" evidence="8">
    <location>
        <begin position="158"/>
        <end position="177"/>
    </location>
</feature>
<feature type="transmembrane region" description="Helical" evidence="8">
    <location>
        <begin position="184"/>
        <end position="202"/>
    </location>
</feature>
<keyword evidence="10" id="KW-1185">Reference proteome</keyword>
<keyword evidence="7 8" id="KW-0472">Membrane</keyword>
<gene>
    <name evidence="9" type="ORF">AN218_28835</name>
</gene>
<evidence type="ECO:0000313" key="10">
    <source>
        <dbReference type="Proteomes" id="UP000176005"/>
    </source>
</evidence>
<keyword evidence="2" id="KW-1003">Cell membrane</keyword>
<feature type="transmembrane region" description="Helical" evidence="8">
    <location>
        <begin position="98"/>
        <end position="119"/>
    </location>
</feature>
<dbReference type="AlphaFoldDB" id="A0A1E7KUR1"/>
<keyword evidence="5 8" id="KW-0812">Transmembrane</keyword>
<proteinExistence type="predicted"/>
<feature type="transmembrane region" description="Helical" evidence="8">
    <location>
        <begin position="126"/>
        <end position="146"/>
    </location>
</feature>
<evidence type="ECO:0000256" key="6">
    <source>
        <dbReference type="ARBA" id="ARBA00022989"/>
    </source>
</evidence>
<evidence type="ECO:0000256" key="1">
    <source>
        <dbReference type="ARBA" id="ARBA00004651"/>
    </source>
</evidence>
<dbReference type="GO" id="GO:0009103">
    <property type="term" value="P:lipopolysaccharide biosynthetic process"/>
    <property type="evidence" value="ECO:0007669"/>
    <property type="project" value="UniProtKB-ARBA"/>
</dbReference>
<dbReference type="PANTHER" id="PTHR33908:SF3">
    <property type="entry name" value="UNDECAPRENYL PHOSPHATE-ALPHA-4-AMINO-4-DEOXY-L-ARABINOSE ARABINOSYL TRANSFERASE"/>
    <property type="match status" value="1"/>
</dbReference>
<keyword evidence="6 8" id="KW-1133">Transmembrane helix</keyword>
<dbReference type="GO" id="GO:0016763">
    <property type="term" value="F:pentosyltransferase activity"/>
    <property type="evidence" value="ECO:0007669"/>
    <property type="project" value="TreeGrafter"/>
</dbReference>
<evidence type="ECO:0000256" key="8">
    <source>
        <dbReference type="SAM" id="Phobius"/>
    </source>
</evidence>
<reference evidence="9 10" key="1">
    <citation type="journal article" date="2016" name="Front. Microbiol.">
        <title>Comparative Genomics Analysis of Streptomyces Species Reveals Their Adaptation to the Marine Environment and Their Diversity at the Genomic Level.</title>
        <authorList>
            <person name="Tian X."/>
            <person name="Zhang Z."/>
            <person name="Yang T."/>
            <person name="Chen M."/>
            <person name="Li J."/>
            <person name="Chen F."/>
            <person name="Yang J."/>
            <person name="Li W."/>
            <person name="Zhang B."/>
            <person name="Zhang Z."/>
            <person name="Wu J."/>
            <person name="Zhang C."/>
            <person name="Long L."/>
            <person name="Xiao J."/>
        </authorList>
    </citation>
    <scope>NUCLEOTIDE SEQUENCE [LARGE SCALE GENOMIC DNA]</scope>
    <source>
        <strain evidence="9 10">SCSIO 10429</strain>
    </source>
</reference>
<evidence type="ECO:0000313" key="9">
    <source>
        <dbReference type="EMBL" id="OEV07667.1"/>
    </source>
</evidence>
<organism evidence="9 10">
    <name type="scientific">Streptomyces nanshensis</name>
    <dbReference type="NCBI Taxonomy" id="518642"/>
    <lineage>
        <taxon>Bacteria</taxon>
        <taxon>Bacillati</taxon>
        <taxon>Actinomycetota</taxon>
        <taxon>Actinomycetes</taxon>
        <taxon>Kitasatosporales</taxon>
        <taxon>Streptomycetaceae</taxon>
        <taxon>Streptomyces</taxon>
    </lineage>
</organism>
<keyword evidence="4 9" id="KW-0808">Transferase</keyword>
<feature type="transmembrane region" description="Helical" evidence="8">
    <location>
        <begin position="43"/>
        <end position="60"/>
    </location>
</feature>
<dbReference type="EMBL" id="LJGW01000487">
    <property type="protein sequence ID" value="OEV07667.1"/>
    <property type="molecule type" value="Genomic_DNA"/>
</dbReference>
<name>A0A1E7KUR1_9ACTN</name>
<dbReference type="PANTHER" id="PTHR33908">
    <property type="entry name" value="MANNOSYLTRANSFERASE YKCB-RELATED"/>
    <property type="match status" value="1"/>
</dbReference>
<keyword evidence="3" id="KW-0328">Glycosyltransferase</keyword>
<evidence type="ECO:0000256" key="5">
    <source>
        <dbReference type="ARBA" id="ARBA00022692"/>
    </source>
</evidence>
<dbReference type="Proteomes" id="UP000176005">
    <property type="component" value="Unassembled WGS sequence"/>
</dbReference>
<sequence length="228" mass="23020">PFGGRGGAPFGGRGGGPFGGRGGGPFGGSGIDRMFSETAGGQISWLLPAALILLVAGLVVTRKASRTDVQRAALVAWGGSLLVTGVVFSLMSGIFHEYYTVALAPYIAAVVAIGAVLLWRNRTQRAASIALAATVAVTAVWSYVLLGRAGDWLPWLKWAVVAAGLLAAVGLLVTTVLPRRGVRAVAVLALAAVLAGPVAWTVSTVRTPHTGAIVTAGPAVQGAGFGGR</sequence>
<comment type="caution">
    <text evidence="9">The sequence shown here is derived from an EMBL/GenBank/DDBJ whole genome shotgun (WGS) entry which is preliminary data.</text>
</comment>
<evidence type="ECO:0000256" key="7">
    <source>
        <dbReference type="ARBA" id="ARBA00023136"/>
    </source>
</evidence>
<evidence type="ECO:0000256" key="2">
    <source>
        <dbReference type="ARBA" id="ARBA00022475"/>
    </source>
</evidence>
<feature type="non-terminal residue" evidence="9">
    <location>
        <position position="1"/>
    </location>
</feature>
<dbReference type="InterPro" id="IPR050297">
    <property type="entry name" value="LipidA_mod_glycosyltrf_83"/>
</dbReference>
<evidence type="ECO:0000256" key="4">
    <source>
        <dbReference type="ARBA" id="ARBA00022679"/>
    </source>
</evidence>
<comment type="subcellular location">
    <subcellularLocation>
        <location evidence="1">Cell membrane</location>
        <topology evidence="1">Multi-pass membrane protein</topology>
    </subcellularLocation>
</comment>